<comment type="caution">
    <text evidence="2">The sequence shown here is derived from an EMBL/GenBank/DDBJ whole genome shotgun (WGS) entry which is preliminary data.</text>
</comment>
<reference evidence="2" key="1">
    <citation type="submission" date="2021-03" db="EMBL/GenBank/DDBJ databases">
        <title>Evolutionary innovations through gain and loss of genes in the ectomycorrhizal Boletales.</title>
        <authorList>
            <person name="Wu G."/>
            <person name="Miyauchi S."/>
            <person name="Morin E."/>
            <person name="Yang Z.-L."/>
            <person name="Xu J."/>
            <person name="Martin F.M."/>
        </authorList>
    </citation>
    <scope>NUCLEOTIDE SEQUENCE</scope>
    <source>
        <strain evidence="2">BR01</strain>
    </source>
</reference>
<keyword evidence="3" id="KW-1185">Reference proteome</keyword>
<sequence>MLQQAAAQVNKCSHPGQCHVSRGILIVTNISLSMPYSQCWLMEKGHEQEALQQLARRNPPRSTQKLAQSSSSPSSLSSLLLTDEQVQQPSCGFALPWDALASLSPASDLAPASAYATEASSTSYRAQHPTNCGLHGDHGYAANTMPFGGQIMRLTSTVTLSSLTMHHHHLVTDDNATTVTMQPTRVVTTTITAVSSTNGAPPCHE</sequence>
<dbReference type="Proteomes" id="UP000683000">
    <property type="component" value="Unassembled WGS sequence"/>
</dbReference>
<feature type="region of interest" description="Disordered" evidence="1">
    <location>
        <begin position="51"/>
        <end position="79"/>
    </location>
</feature>
<gene>
    <name evidence="2" type="ORF">JVT61DRAFT_13695</name>
</gene>
<dbReference type="EMBL" id="JAGFBS010000007">
    <property type="protein sequence ID" value="KAG6378016.1"/>
    <property type="molecule type" value="Genomic_DNA"/>
</dbReference>
<feature type="compositionally biased region" description="Low complexity" evidence="1">
    <location>
        <begin position="69"/>
        <end position="79"/>
    </location>
</feature>
<proteinExistence type="predicted"/>
<evidence type="ECO:0000313" key="3">
    <source>
        <dbReference type="Proteomes" id="UP000683000"/>
    </source>
</evidence>
<dbReference type="AlphaFoldDB" id="A0A8I3AAI4"/>
<protein>
    <submittedName>
        <fullName evidence="2">Uncharacterized protein</fullName>
    </submittedName>
</protein>
<evidence type="ECO:0000256" key="1">
    <source>
        <dbReference type="SAM" id="MobiDB-lite"/>
    </source>
</evidence>
<accession>A0A8I3AAI4</accession>
<organism evidence="2 3">
    <name type="scientific">Boletus reticuloceps</name>
    <dbReference type="NCBI Taxonomy" id="495285"/>
    <lineage>
        <taxon>Eukaryota</taxon>
        <taxon>Fungi</taxon>
        <taxon>Dikarya</taxon>
        <taxon>Basidiomycota</taxon>
        <taxon>Agaricomycotina</taxon>
        <taxon>Agaricomycetes</taxon>
        <taxon>Agaricomycetidae</taxon>
        <taxon>Boletales</taxon>
        <taxon>Boletineae</taxon>
        <taxon>Boletaceae</taxon>
        <taxon>Boletoideae</taxon>
        <taxon>Boletus</taxon>
    </lineage>
</organism>
<evidence type="ECO:0000313" key="2">
    <source>
        <dbReference type="EMBL" id="KAG6378016.1"/>
    </source>
</evidence>
<name>A0A8I3AAI4_9AGAM</name>